<feature type="region of interest" description="Disordered" evidence="1">
    <location>
        <begin position="18"/>
        <end position="86"/>
    </location>
</feature>
<keyword evidence="3" id="KW-1185">Reference proteome</keyword>
<accession>A0A1I4GPY2</accession>
<dbReference type="Proteomes" id="UP000199048">
    <property type="component" value="Unassembled WGS sequence"/>
</dbReference>
<organism evidence="2 3">
    <name type="scientific">Methylobacterium pseudosasicola</name>
    <dbReference type="NCBI Taxonomy" id="582667"/>
    <lineage>
        <taxon>Bacteria</taxon>
        <taxon>Pseudomonadati</taxon>
        <taxon>Pseudomonadota</taxon>
        <taxon>Alphaproteobacteria</taxon>
        <taxon>Hyphomicrobiales</taxon>
        <taxon>Methylobacteriaceae</taxon>
        <taxon>Methylobacterium</taxon>
    </lineage>
</organism>
<reference evidence="3" key="1">
    <citation type="submission" date="2016-10" db="EMBL/GenBank/DDBJ databases">
        <authorList>
            <person name="Varghese N."/>
            <person name="Submissions S."/>
        </authorList>
    </citation>
    <scope>NUCLEOTIDE SEQUENCE [LARGE SCALE GENOMIC DNA]</scope>
    <source>
        <strain evidence="3">BL36</strain>
    </source>
</reference>
<feature type="compositionally biased region" description="Polar residues" evidence="1">
    <location>
        <begin position="56"/>
        <end position="74"/>
    </location>
</feature>
<feature type="compositionally biased region" description="Gly residues" evidence="1">
    <location>
        <begin position="18"/>
        <end position="32"/>
    </location>
</feature>
<sequence>MRPILIVTVLLLTVGGARARGGGGHGLSGTGSSGASHAVSGYTTSRGTVVGPYHATNPNGTARDNFGTRGNVNPYTGAVGTHGADR</sequence>
<dbReference type="EMBL" id="FOTK01000003">
    <property type="protein sequence ID" value="SFL31447.1"/>
    <property type="molecule type" value="Genomic_DNA"/>
</dbReference>
<evidence type="ECO:0000256" key="1">
    <source>
        <dbReference type="SAM" id="MobiDB-lite"/>
    </source>
</evidence>
<dbReference type="OrthoDB" id="7366709at2"/>
<gene>
    <name evidence="2" type="ORF">SAMN05192568_1003119</name>
</gene>
<dbReference type="STRING" id="582667.SAMN05192568_1003119"/>
<protein>
    <submittedName>
        <fullName evidence="2">Uncharacterized protein</fullName>
    </submittedName>
</protein>
<name>A0A1I4GPY2_9HYPH</name>
<evidence type="ECO:0000313" key="2">
    <source>
        <dbReference type="EMBL" id="SFL31447.1"/>
    </source>
</evidence>
<dbReference type="AlphaFoldDB" id="A0A1I4GPY2"/>
<evidence type="ECO:0000313" key="3">
    <source>
        <dbReference type="Proteomes" id="UP000199048"/>
    </source>
</evidence>
<proteinExistence type="predicted"/>